<dbReference type="InterPro" id="IPR007421">
    <property type="entry name" value="Schlafen_AlbA_2_dom"/>
</dbReference>
<gene>
    <name evidence="2" type="ORF">DM298_00670</name>
</gene>
<dbReference type="Proteomes" id="UP000312326">
    <property type="component" value="Chromosome"/>
</dbReference>
<dbReference type="Gene3D" id="3.30.565.60">
    <property type="match status" value="1"/>
</dbReference>
<dbReference type="EMBL" id="CP029754">
    <property type="protein sequence ID" value="QDD69583.1"/>
    <property type="molecule type" value="Genomic_DNA"/>
</dbReference>
<evidence type="ECO:0000313" key="2">
    <source>
        <dbReference type="EMBL" id="QDD69583.1"/>
    </source>
</evidence>
<evidence type="ECO:0000259" key="1">
    <source>
        <dbReference type="Pfam" id="PF04326"/>
    </source>
</evidence>
<dbReference type="Gene3D" id="3.30.950.30">
    <property type="entry name" value="Schlafen, AAA domain"/>
    <property type="match status" value="1"/>
</dbReference>
<reference evidence="2 3" key="1">
    <citation type="submission" date="2018-06" db="EMBL/GenBank/DDBJ databases">
        <title>Complete genome sequnece of Lactobacillus amylovorus PMRA3.</title>
        <authorList>
            <person name="Nam Y.-D."/>
            <person name="Chung W.-H."/>
            <person name="Park Y.S."/>
            <person name="Kang J."/>
        </authorList>
    </citation>
    <scope>NUCLEOTIDE SEQUENCE [LARGE SCALE GENOMIC DNA]</scope>
    <source>
        <strain evidence="2 3">PMRA3</strain>
    </source>
</reference>
<dbReference type="SUPFAM" id="SSF46785">
    <property type="entry name" value="Winged helix' DNA-binding domain"/>
    <property type="match status" value="1"/>
</dbReference>
<dbReference type="RefSeq" id="WP_081456843.1">
    <property type="nucleotide sequence ID" value="NC_015214.1"/>
</dbReference>
<dbReference type="Pfam" id="PF04326">
    <property type="entry name" value="SLFN_AlbA_2"/>
    <property type="match status" value="1"/>
</dbReference>
<accession>A0A5B8ECM0</accession>
<dbReference type="AlphaFoldDB" id="A0A5B8ECM0"/>
<dbReference type="PANTHER" id="PTHR30595">
    <property type="entry name" value="GLPR-RELATED TRANSCRIPTIONAL REPRESSOR"/>
    <property type="match status" value="1"/>
</dbReference>
<protein>
    <submittedName>
        <fullName evidence="2">AAA family ATPase</fullName>
    </submittedName>
</protein>
<sequence length="412" mass="46569">MKFKESITNTFLKTVSAFANYGDGEINFGVKDDGTVVGVKDPVQTCLNIENKINDSIRPQVDYRLHIDEQTNVITLKIFQGLYPPYFYKEKAYKRNDSASVPVDSLELSRLILEGQNCSYDSLPSHASNLHFSILEKALQKKIGIEKLTPDLLITLGLREKNGKYTNAGALFADENDYRGIDLVKFGDNINVMLDRAQIEKVSVLKLYQDALQKYRQYYQNEVIDGAYRRKNEQIPENAFREAIANAIVHRTWDVNAQIKVAMFDDRIEVTSPGGLPKGLSKEEYLAGQLSILRNPIIANIFFRLGLIEQFSTGIQRILAAYADSKTQPQFSIFENSIKIVLPVVKMELQGVSEDANEVYSILQSAPLSSSHISQETSFSKNKVLNLLEELIQKGYVVKICNGRGTKYRRSK</sequence>
<proteinExistence type="predicted"/>
<evidence type="ECO:0000313" key="3">
    <source>
        <dbReference type="Proteomes" id="UP000312326"/>
    </source>
</evidence>
<dbReference type="Gene3D" id="1.10.10.10">
    <property type="entry name" value="Winged helix-like DNA-binding domain superfamily/Winged helix DNA-binding domain"/>
    <property type="match status" value="1"/>
</dbReference>
<dbReference type="InterPro" id="IPR036388">
    <property type="entry name" value="WH-like_DNA-bd_sf"/>
</dbReference>
<organism evidence="2 3">
    <name type="scientific">Lactobacillus amylovorus</name>
    <dbReference type="NCBI Taxonomy" id="1604"/>
    <lineage>
        <taxon>Bacteria</taxon>
        <taxon>Bacillati</taxon>
        <taxon>Bacillota</taxon>
        <taxon>Bacilli</taxon>
        <taxon>Lactobacillales</taxon>
        <taxon>Lactobacillaceae</taxon>
        <taxon>Lactobacillus</taxon>
    </lineage>
</organism>
<name>A0A5B8ECM0_LACAM</name>
<dbReference type="InterPro" id="IPR038475">
    <property type="entry name" value="RecG_C_sf"/>
</dbReference>
<dbReference type="OrthoDB" id="9807907at2"/>
<dbReference type="InterPro" id="IPR036390">
    <property type="entry name" value="WH_DNA-bd_sf"/>
</dbReference>
<dbReference type="Pfam" id="PF13749">
    <property type="entry name" value="HATPase_c_4"/>
    <property type="match status" value="1"/>
</dbReference>
<dbReference type="InterPro" id="IPR038461">
    <property type="entry name" value="Schlafen_AlbA_2_dom_sf"/>
</dbReference>
<dbReference type="PANTHER" id="PTHR30595:SF6">
    <property type="entry name" value="SCHLAFEN ALBA-2 DOMAIN-CONTAINING PROTEIN"/>
    <property type="match status" value="1"/>
</dbReference>
<dbReference type="GeneID" id="66522926"/>
<feature type="domain" description="Schlafen AlbA-2" evidence="1">
    <location>
        <begin position="3"/>
        <end position="103"/>
    </location>
</feature>